<dbReference type="GO" id="GO:0004359">
    <property type="term" value="F:glutaminase activity"/>
    <property type="evidence" value="ECO:0007669"/>
    <property type="project" value="UniProtKB-UniRule"/>
</dbReference>
<comment type="caution">
    <text evidence="7">Lacks conserved residue(s) required for the propagation of feature annotation.</text>
</comment>
<evidence type="ECO:0000256" key="5">
    <source>
        <dbReference type="ARBA" id="ARBA00049534"/>
    </source>
</evidence>
<dbReference type="EMBL" id="FWFF01000017">
    <property type="protein sequence ID" value="SLM98711.1"/>
    <property type="molecule type" value="Genomic_DNA"/>
</dbReference>
<feature type="binding site" evidence="7">
    <location>
        <position position="203"/>
    </location>
    <ligand>
        <name>substrate</name>
    </ligand>
</feature>
<dbReference type="GO" id="GO:0006537">
    <property type="term" value="P:glutamate biosynthetic process"/>
    <property type="evidence" value="ECO:0007669"/>
    <property type="project" value="TreeGrafter"/>
</dbReference>
<keyword evidence="11" id="KW-1185">Reference proteome</keyword>
<organism evidence="10 11">
    <name type="scientific">Brevibacterium yomogidense</name>
    <dbReference type="NCBI Taxonomy" id="946573"/>
    <lineage>
        <taxon>Bacteria</taxon>
        <taxon>Bacillati</taxon>
        <taxon>Actinomycetota</taxon>
        <taxon>Actinomycetes</taxon>
        <taxon>Micrococcales</taxon>
        <taxon>Brevibacteriaceae</taxon>
        <taxon>Brevibacterium</taxon>
    </lineage>
</organism>
<protein>
    <recommendedName>
        <fullName evidence="6 7">Glutaminase</fullName>
        <ecNumber evidence="3 7">3.5.1.2</ecNumber>
    </recommendedName>
</protein>
<proteinExistence type="inferred from homology"/>
<evidence type="ECO:0000256" key="2">
    <source>
        <dbReference type="ARBA" id="ARBA00011881"/>
    </source>
</evidence>
<evidence type="ECO:0000256" key="4">
    <source>
        <dbReference type="ARBA" id="ARBA00022801"/>
    </source>
</evidence>
<evidence type="ECO:0000259" key="8">
    <source>
        <dbReference type="PROSITE" id="PS50042"/>
    </source>
</evidence>
<dbReference type="InterPro" id="IPR000595">
    <property type="entry name" value="cNMP-bd_dom"/>
</dbReference>
<reference evidence="11" key="1">
    <citation type="submission" date="2017-02" db="EMBL/GenBank/DDBJ databases">
        <authorList>
            <person name="Dridi B."/>
        </authorList>
    </citation>
    <scope>NUCLEOTIDE SEQUENCE [LARGE SCALE GENOMIC DNA]</scope>
    <source>
        <strain evidence="11">B Co 03.10</strain>
    </source>
</reference>
<dbReference type="PROSITE" id="PS50801">
    <property type="entry name" value="STAS"/>
    <property type="match status" value="1"/>
</dbReference>
<dbReference type="Gene3D" id="3.30.750.24">
    <property type="entry name" value="STAS domain"/>
    <property type="match status" value="1"/>
</dbReference>
<feature type="binding site" evidence="7">
    <location>
        <position position="255"/>
    </location>
    <ligand>
        <name>substrate</name>
    </ligand>
</feature>
<evidence type="ECO:0000256" key="3">
    <source>
        <dbReference type="ARBA" id="ARBA00012918"/>
    </source>
</evidence>
<evidence type="ECO:0000313" key="11">
    <source>
        <dbReference type="Proteomes" id="UP000196581"/>
    </source>
</evidence>
<dbReference type="Pfam" id="PF04960">
    <property type="entry name" value="Glutaminase"/>
    <property type="match status" value="1"/>
</dbReference>
<feature type="binding site" evidence="7">
    <location>
        <position position="128"/>
    </location>
    <ligand>
        <name>substrate</name>
    </ligand>
</feature>
<feature type="binding site" evidence="7">
    <location>
        <position position="78"/>
    </location>
    <ligand>
        <name>substrate</name>
    </ligand>
</feature>
<comment type="similarity">
    <text evidence="1 7">Belongs to the glutaminase family.</text>
</comment>
<dbReference type="RefSeq" id="WP_087007573.1">
    <property type="nucleotide sequence ID" value="NZ_FWFF01000017.1"/>
</dbReference>
<keyword evidence="4 7" id="KW-0378">Hydrolase</keyword>
<dbReference type="InterPro" id="IPR036513">
    <property type="entry name" value="STAS_dom_sf"/>
</dbReference>
<evidence type="ECO:0000313" key="10">
    <source>
        <dbReference type="EMBL" id="SLM98711.1"/>
    </source>
</evidence>
<dbReference type="SUPFAM" id="SSF52091">
    <property type="entry name" value="SpoIIaa-like"/>
    <property type="match status" value="1"/>
</dbReference>
<dbReference type="SUPFAM" id="SSF56601">
    <property type="entry name" value="beta-lactamase/transpeptidase-like"/>
    <property type="match status" value="1"/>
</dbReference>
<comment type="subunit">
    <text evidence="2 7">Homotetramer.</text>
</comment>
<dbReference type="HAMAP" id="MF_00313">
    <property type="entry name" value="Glutaminase"/>
    <property type="match status" value="1"/>
</dbReference>
<dbReference type="SUPFAM" id="SSF51206">
    <property type="entry name" value="cAMP-binding domain-like"/>
    <property type="match status" value="1"/>
</dbReference>
<feature type="domain" description="Cyclic nucleotide-binding" evidence="8">
    <location>
        <begin position="476"/>
        <end position="574"/>
    </location>
</feature>
<dbReference type="InterPro" id="IPR014710">
    <property type="entry name" value="RmlC-like_jellyroll"/>
</dbReference>
<dbReference type="AlphaFoldDB" id="A0A1X6XHE9"/>
<dbReference type="GO" id="GO:0006543">
    <property type="term" value="P:L-glutamine catabolic process"/>
    <property type="evidence" value="ECO:0007669"/>
    <property type="project" value="TreeGrafter"/>
</dbReference>
<gene>
    <name evidence="7" type="primary">glsA</name>
    <name evidence="10" type="ORF">FM105_09440</name>
</gene>
<evidence type="ECO:0000256" key="1">
    <source>
        <dbReference type="ARBA" id="ARBA00011076"/>
    </source>
</evidence>
<dbReference type="FunFam" id="3.40.710.10:FF:000005">
    <property type="entry name" value="Glutaminase"/>
    <property type="match status" value="1"/>
</dbReference>
<dbReference type="Gene3D" id="3.40.710.10">
    <property type="entry name" value="DD-peptidase/beta-lactamase superfamily"/>
    <property type="match status" value="1"/>
</dbReference>
<dbReference type="PROSITE" id="PS50042">
    <property type="entry name" value="CNMP_BINDING_3"/>
    <property type="match status" value="1"/>
</dbReference>
<dbReference type="EC" id="3.5.1.2" evidence="3 7"/>
<feature type="binding site" evidence="7">
    <location>
        <position position="273"/>
    </location>
    <ligand>
        <name>substrate</name>
    </ligand>
</feature>
<name>A0A1X6XHE9_9MICO</name>
<dbReference type="PANTHER" id="PTHR12544">
    <property type="entry name" value="GLUTAMINASE"/>
    <property type="match status" value="1"/>
</dbReference>
<evidence type="ECO:0000259" key="9">
    <source>
        <dbReference type="PROSITE" id="PS50801"/>
    </source>
</evidence>
<dbReference type="Proteomes" id="UP000196581">
    <property type="component" value="Unassembled WGS sequence"/>
</dbReference>
<dbReference type="InterPro" id="IPR002645">
    <property type="entry name" value="STAS_dom"/>
</dbReference>
<dbReference type="InterPro" id="IPR018490">
    <property type="entry name" value="cNMP-bd_dom_sf"/>
</dbReference>
<dbReference type="InterPro" id="IPR012338">
    <property type="entry name" value="Beta-lactam/transpept-like"/>
</dbReference>
<sequence>MRSPVRSYLLSLHESVSGADPFADHRLSRLRTAAAPEPESDPNVLYGADPTRIGIAMTTADGHTYGVGDSEVEFSIQSISKVFVYALALMDSGFDVVDSKIDVEPSGSAYNDISSESGSGRPKNPLINIGAIAAASLVRPAPGETVFSRVLATMSACAGRELRLDEDVLAADLRDGAHNRGLSWFLSSWGIIDGDPTTAFEDYTRQCAVTVTAVDLSVMAATFANLGVNPLTDERVFTEEVVERVLSVMTTCGMYDDSGDWVATVGLPAKSGVGGGIISVLPGQLGIATFSPPLDQHGNSAKGIIVHEEMSEDLGLHFVRAATVGRSSIRSHVTVDYSNSTVRRPAGADAVLAEHGDHAHLIELVGDLQFSGFEAVARLIGDLEDPLCVVLDFTKVDDLSRVTIASLHRLARAMSEAGIALAVVDADGLLAEHVEAMGIRSFAYRYAALSWAEDIVLRRYGDESCFYDPEYTHAPMLDSLEAQHRAVILDHLVKQRHRKGEVIRAIGADFDGIRFMRAGEVCTYSADGDLLAVLRAGTTFGEFALNPDGGQPFDMIATSATTLDFLPADAIDRIGIEDPAAAAALWRSITVNGYTRLAQAVRGEAQTQ</sequence>
<dbReference type="PANTHER" id="PTHR12544:SF29">
    <property type="entry name" value="GLUTAMINASE"/>
    <property type="match status" value="1"/>
</dbReference>
<evidence type="ECO:0000256" key="6">
    <source>
        <dbReference type="ARBA" id="ARBA00070405"/>
    </source>
</evidence>
<evidence type="ECO:0000256" key="7">
    <source>
        <dbReference type="HAMAP-Rule" id="MF_00313"/>
    </source>
</evidence>
<dbReference type="Pfam" id="PF00027">
    <property type="entry name" value="cNMP_binding"/>
    <property type="match status" value="1"/>
</dbReference>
<keyword evidence="7" id="KW-0007">Acetylation</keyword>
<accession>A0A1X6XHE9</accession>
<feature type="binding site" evidence="7">
    <location>
        <position position="179"/>
    </location>
    <ligand>
        <name>substrate</name>
    </ligand>
</feature>
<dbReference type="Gene3D" id="2.60.120.10">
    <property type="entry name" value="Jelly Rolls"/>
    <property type="match status" value="1"/>
</dbReference>
<feature type="domain" description="STAS" evidence="9">
    <location>
        <begin position="361"/>
        <end position="439"/>
    </location>
</feature>
<comment type="catalytic activity">
    <reaction evidence="5 7">
        <text>L-glutamine + H2O = L-glutamate + NH4(+)</text>
        <dbReference type="Rhea" id="RHEA:15889"/>
        <dbReference type="ChEBI" id="CHEBI:15377"/>
        <dbReference type="ChEBI" id="CHEBI:28938"/>
        <dbReference type="ChEBI" id="CHEBI:29985"/>
        <dbReference type="ChEBI" id="CHEBI:58359"/>
        <dbReference type="EC" id="3.5.1.2"/>
    </reaction>
</comment>
<dbReference type="CDD" id="cd00038">
    <property type="entry name" value="CAP_ED"/>
    <property type="match status" value="1"/>
</dbReference>
<dbReference type="NCBIfam" id="TIGR03814">
    <property type="entry name" value="Gln_ase"/>
    <property type="match status" value="1"/>
</dbReference>
<dbReference type="InterPro" id="IPR015868">
    <property type="entry name" value="Glutaminase"/>
</dbReference>